<gene>
    <name evidence="7" type="ORF">LR394_02190</name>
</gene>
<evidence type="ECO:0000256" key="2">
    <source>
        <dbReference type="ARBA" id="ARBA00022692"/>
    </source>
</evidence>
<comment type="caution">
    <text evidence="7">The sequence shown here is derived from an EMBL/GenBank/DDBJ whole genome shotgun (WGS) entry which is preliminary data.</text>
</comment>
<evidence type="ECO:0000256" key="5">
    <source>
        <dbReference type="SAM" id="Phobius"/>
    </source>
</evidence>
<dbReference type="EMBL" id="JAJOMB010000001">
    <property type="protein sequence ID" value="MCD5309690.1"/>
    <property type="molecule type" value="Genomic_DNA"/>
</dbReference>
<keyword evidence="2 5" id="KW-0812">Transmembrane</keyword>
<dbReference type="Pfam" id="PF13515">
    <property type="entry name" value="FUSC_2"/>
    <property type="match status" value="1"/>
</dbReference>
<dbReference type="Proteomes" id="UP001138997">
    <property type="component" value="Unassembled WGS sequence"/>
</dbReference>
<reference evidence="7" key="1">
    <citation type="submission" date="2021-11" db="EMBL/GenBank/DDBJ databases">
        <title>Streptomyces corallinus and Kineosporia corallina sp. nov., two new coral-derived marine actinobacteria.</title>
        <authorList>
            <person name="Buangrab K."/>
            <person name="Sutthacheep M."/>
            <person name="Yeemin T."/>
            <person name="Harunari E."/>
            <person name="Igarashi Y."/>
            <person name="Sripreechasak P."/>
            <person name="Kanchanasin P."/>
            <person name="Tanasupawat S."/>
            <person name="Phongsopitanun W."/>
        </authorList>
    </citation>
    <scope>NUCLEOTIDE SEQUENCE</scope>
    <source>
        <strain evidence="7">JCM 31032</strain>
    </source>
</reference>
<dbReference type="InterPro" id="IPR049453">
    <property type="entry name" value="Memb_transporter_dom"/>
</dbReference>
<dbReference type="GO" id="GO:0016020">
    <property type="term" value="C:membrane"/>
    <property type="evidence" value="ECO:0007669"/>
    <property type="project" value="UniProtKB-SubCell"/>
</dbReference>
<dbReference type="RefSeq" id="WP_231438612.1">
    <property type="nucleotide sequence ID" value="NZ_JAJOMB010000001.1"/>
</dbReference>
<keyword evidence="3 5" id="KW-1133">Transmembrane helix</keyword>
<evidence type="ECO:0000313" key="8">
    <source>
        <dbReference type="Proteomes" id="UP001138997"/>
    </source>
</evidence>
<evidence type="ECO:0000259" key="6">
    <source>
        <dbReference type="Pfam" id="PF13515"/>
    </source>
</evidence>
<dbReference type="AlphaFoldDB" id="A0A9X1N9M4"/>
<evidence type="ECO:0000256" key="1">
    <source>
        <dbReference type="ARBA" id="ARBA00004141"/>
    </source>
</evidence>
<proteinExistence type="predicted"/>
<comment type="subcellular location">
    <subcellularLocation>
        <location evidence="1">Membrane</location>
        <topology evidence="1">Multi-pass membrane protein</topology>
    </subcellularLocation>
</comment>
<accession>A0A9X1N9M4</accession>
<keyword evidence="8" id="KW-1185">Reference proteome</keyword>
<protein>
    <submittedName>
        <fullName evidence="7">FUSC family protein</fullName>
    </submittedName>
</protein>
<keyword evidence="4 5" id="KW-0472">Membrane</keyword>
<feature type="transmembrane region" description="Helical" evidence="5">
    <location>
        <begin position="21"/>
        <end position="37"/>
    </location>
</feature>
<evidence type="ECO:0000256" key="4">
    <source>
        <dbReference type="ARBA" id="ARBA00023136"/>
    </source>
</evidence>
<evidence type="ECO:0000256" key="3">
    <source>
        <dbReference type="ARBA" id="ARBA00022989"/>
    </source>
</evidence>
<name>A0A9X1N9M4_9ACTN</name>
<sequence>MIRTSGAAVRSGVLRVRTSSFAIFQCGIAAAVAWFFAENVLNHPKPVFAPIAAVVCLGLSDTQRLRRMIELALGVTIGVGIAELLVKEIGNGWWQISLVVLISMAVAKLLGGGPLMTTQSAVQGIFLAALPQTPGGGLYRWEDALIGGTTALLVVAFLPADPGRFVRQEAQDLIRVLASISSESAAVLRSGDAERADAALERARLTQDDIQAWTDALRGGEEISRISPLRRRHQPELQRYRRGLVGLDRATRNMRVAVRRIAAALDTGTPLPAELADVFDHLAEILRMLEGEVGMAPERMVSTTALAALAGRLDPGQLGADSLSANVVVAQLRSVVVDLLGVAGMDEHQARTLLPG</sequence>
<feature type="domain" description="Integral membrane bound transporter" evidence="6">
    <location>
        <begin position="33"/>
        <end position="154"/>
    </location>
</feature>
<organism evidence="7 8">
    <name type="scientific">Kineosporia babensis</name>
    <dbReference type="NCBI Taxonomy" id="499548"/>
    <lineage>
        <taxon>Bacteria</taxon>
        <taxon>Bacillati</taxon>
        <taxon>Actinomycetota</taxon>
        <taxon>Actinomycetes</taxon>
        <taxon>Kineosporiales</taxon>
        <taxon>Kineosporiaceae</taxon>
        <taxon>Kineosporia</taxon>
    </lineage>
</organism>
<evidence type="ECO:0000313" key="7">
    <source>
        <dbReference type="EMBL" id="MCD5309690.1"/>
    </source>
</evidence>